<comment type="caution">
    <text evidence="1">The sequence shown here is derived from an EMBL/GenBank/DDBJ whole genome shotgun (WGS) entry which is preliminary data.</text>
</comment>
<dbReference type="PANTHER" id="PTHR43734">
    <property type="entry name" value="PHYTOENE DESATURASE"/>
    <property type="match status" value="1"/>
</dbReference>
<dbReference type="InterPro" id="IPR036188">
    <property type="entry name" value="FAD/NAD-bd_sf"/>
</dbReference>
<organism evidence="1 2">
    <name type="scientific">Brachionus plicatilis</name>
    <name type="common">Marine rotifer</name>
    <name type="synonym">Brachionus muelleri</name>
    <dbReference type="NCBI Taxonomy" id="10195"/>
    <lineage>
        <taxon>Eukaryota</taxon>
        <taxon>Metazoa</taxon>
        <taxon>Spiralia</taxon>
        <taxon>Gnathifera</taxon>
        <taxon>Rotifera</taxon>
        <taxon>Eurotatoria</taxon>
        <taxon>Monogononta</taxon>
        <taxon>Pseudotrocha</taxon>
        <taxon>Ploima</taxon>
        <taxon>Brachionidae</taxon>
        <taxon>Brachionus</taxon>
    </lineage>
</organism>
<dbReference type="OrthoDB" id="38045at2759"/>
<dbReference type="AlphaFoldDB" id="A0A3M7PPR3"/>
<accession>A0A3M7PPR3</accession>
<dbReference type="EMBL" id="REGN01009497">
    <property type="protein sequence ID" value="RNA01043.1"/>
    <property type="molecule type" value="Genomic_DNA"/>
</dbReference>
<gene>
    <name evidence="1" type="ORF">BpHYR1_019764</name>
</gene>
<dbReference type="PANTHER" id="PTHR43734:SF4">
    <property type="entry name" value="AMINE OXIDASE DOMAIN-CONTAINING PROTEIN"/>
    <property type="match status" value="1"/>
</dbReference>
<evidence type="ECO:0000313" key="1">
    <source>
        <dbReference type="EMBL" id="RNA01043.1"/>
    </source>
</evidence>
<dbReference type="Gene3D" id="3.50.50.60">
    <property type="entry name" value="FAD/NAD(P)-binding domain"/>
    <property type="match status" value="1"/>
</dbReference>
<protein>
    <submittedName>
        <fullName evidence="1">Amine oxidase</fullName>
    </submittedName>
</protein>
<dbReference type="Proteomes" id="UP000276133">
    <property type="component" value="Unassembled WGS sequence"/>
</dbReference>
<dbReference type="Pfam" id="PF13450">
    <property type="entry name" value="NAD_binding_8"/>
    <property type="match status" value="1"/>
</dbReference>
<sequence>MEKKIVVIGGGPTGLGACTRLQQLGHKNWLLIEKNDYTGGLATSFPDPKGFWWDIGVHVTFSHYQYFTDLIDQGVLAYAKKHLEALEEDDKDLKIEKLWCTHKRECWARFDPDSFLPYPFQNNFFYSKNTQVIKDCFDGLLEIYANRTNPEFNQIKNFEDLIYKKFGKGLAEHFMIPYNLQVWGYPAKDMNHTWIGERVAMVDVQKILGEYIQKNEPKDSKSMNWGPNNTFRYPKYGGIGAIWKGVGYLLDENNLMLKTEVTEIDIDKKEVKLSNGKSISYDYLINTLPIDLFLTKMIKKTQNLNVEDIFERHQKPKHSKVNVIGLGFECDMPEELKNKSWMYFPNLERSIFYRLTVLSNYSPYMVAKPGKQWSLMAEICETDYLPERKNLIDETIKGLLNENIIESKHLDHLISKHEFSSEYGYPTPYLHRDDFLNEIEPILRRKFSIYSRGRFGGWKYEVSNQDHSLMQGVEAADNILFGCEEQTFFYPDHVNGRKEQTRRFVLN</sequence>
<reference evidence="1 2" key="1">
    <citation type="journal article" date="2018" name="Sci. Rep.">
        <title>Genomic signatures of local adaptation to the degree of environmental predictability in rotifers.</title>
        <authorList>
            <person name="Franch-Gras L."/>
            <person name="Hahn C."/>
            <person name="Garcia-Roger E.M."/>
            <person name="Carmona M.J."/>
            <person name="Serra M."/>
            <person name="Gomez A."/>
        </authorList>
    </citation>
    <scope>NUCLEOTIDE SEQUENCE [LARGE SCALE GENOMIC DNA]</scope>
    <source>
        <strain evidence="1">HYR1</strain>
    </source>
</reference>
<dbReference type="PROSITE" id="PS51257">
    <property type="entry name" value="PROKAR_LIPOPROTEIN"/>
    <property type="match status" value="1"/>
</dbReference>
<evidence type="ECO:0000313" key="2">
    <source>
        <dbReference type="Proteomes" id="UP000276133"/>
    </source>
</evidence>
<dbReference type="SUPFAM" id="SSF51905">
    <property type="entry name" value="FAD/NAD(P)-binding domain"/>
    <property type="match status" value="1"/>
</dbReference>
<proteinExistence type="predicted"/>
<dbReference type="STRING" id="10195.A0A3M7PPR3"/>
<name>A0A3M7PPR3_BRAPC</name>
<keyword evidence="2" id="KW-1185">Reference proteome</keyword>